<reference evidence="2" key="1">
    <citation type="submission" date="2015-10" db="EMBL/GenBank/DDBJ databases">
        <authorList>
            <person name="Regsiter A."/>
            <person name="william w."/>
        </authorList>
    </citation>
    <scope>NUCLEOTIDE SEQUENCE</scope>
    <source>
        <strain evidence="2">Montdore</strain>
    </source>
</reference>
<feature type="region of interest" description="Disordered" evidence="1">
    <location>
        <begin position="1"/>
        <end position="42"/>
    </location>
</feature>
<gene>
    <name evidence="2" type="ORF">GSTUAT00007699001</name>
</gene>
<keyword evidence="3" id="KW-1185">Reference proteome</keyword>
<feature type="compositionally biased region" description="Basic and acidic residues" evidence="1">
    <location>
        <begin position="1"/>
        <end position="13"/>
    </location>
</feature>
<dbReference type="AlphaFoldDB" id="A0A292PN72"/>
<dbReference type="EMBL" id="LN891143">
    <property type="protein sequence ID" value="CUS08221.1"/>
    <property type="molecule type" value="Genomic_DNA"/>
</dbReference>
<dbReference type="Proteomes" id="UP001412239">
    <property type="component" value="Unassembled WGS sequence"/>
</dbReference>
<organism evidence="2 3">
    <name type="scientific">Tuber aestivum</name>
    <name type="common">summer truffle</name>
    <dbReference type="NCBI Taxonomy" id="59557"/>
    <lineage>
        <taxon>Eukaryota</taxon>
        <taxon>Fungi</taxon>
        <taxon>Dikarya</taxon>
        <taxon>Ascomycota</taxon>
        <taxon>Pezizomycotina</taxon>
        <taxon>Pezizomycetes</taxon>
        <taxon>Pezizales</taxon>
        <taxon>Tuberaceae</taxon>
        <taxon>Tuber</taxon>
    </lineage>
</organism>
<accession>A0A292PN72</accession>
<evidence type="ECO:0000313" key="3">
    <source>
        <dbReference type="Proteomes" id="UP001412239"/>
    </source>
</evidence>
<evidence type="ECO:0000313" key="2">
    <source>
        <dbReference type="EMBL" id="CUS08221.1"/>
    </source>
</evidence>
<protein>
    <submittedName>
        <fullName evidence="2">Uncharacterized protein</fullName>
    </submittedName>
</protein>
<proteinExistence type="predicted"/>
<evidence type="ECO:0000256" key="1">
    <source>
        <dbReference type="SAM" id="MobiDB-lite"/>
    </source>
</evidence>
<name>A0A292PN72_9PEZI</name>
<sequence length="114" mass="13743">MEERERERERERAAGMIPKDPVSESAFCPNPSGHNRSTHRASTLRAPALYPFMIQAEHEKEEKKISIFIDGERRVWRFLCLSKYSYQHWYNTSMIQDINTHKFTLHHRRKKKKK</sequence>